<feature type="domain" description="GGDEF" evidence="2">
    <location>
        <begin position="226"/>
        <end position="358"/>
    </location>
</feature>
<dbReference type="InterPro" id="IPR035919">
    <property type="entry name" value="EAL_sf"/>
</dbReference>
<evidence type="ECO:0000259" key="2">
    <source>
        <dbReference type="PROSITE" id="PS50887"/>
    </source>
</evidence>
<dbReference type="SMART" id="SM00052">
    <property type="entry name" value="EAL"/>
    <property type="match status" value="1"/>
</dbReference>
<keyword evidence="4" id="KW-1185">Reference proteome</keyword>
<comment type="caution">
    <text evidence="3">The sequence shown here is derived from an EMBL/GenBank/DDBJ whole genome shotgun (WGS) entry which is preliminary data.</text>
</comment>
<protein>
    <submittedName>
        <fullName evidence="3">GGDEF domain-containing protein</fullName>
    </submittedName>
</protein>
<sequence>MKLLRISAYLPGGPYSTTMPLADVRSKTVLKLQNAILEMIATGEPLVDTVERMCLEAEKLSPGAMCSVLTVDRAGLLHPLAGPSLAPEYSAALDGLPVGPNTGSCGTAAFLGEEVTVTDIANDPRWAAFKQLALPLGLRACWSRPILNAADEAIGTFAFYYRECRGPTALERRIVRRCVHLCVIALERHQRVIEHERRAYTDALTGLANRAAFDVALAALNCDEPGHWALLVLDLDNLKYVNDTFGHQAGDCLLQTAGARLASEAATRHAFRVGGDEFAILLQAPEELHNLEQTAERVLKALAEPAECGGHIVVPRATIGGALLSAGDRVAERVRQNADFALYHAKENERGGFVRYWPGLGTNITRRLDHIREVDAALREDRIEAFYQPVVRLDTREIVGLEALCRMRLGKQIISAGDFQEAMKDLHVARALTERMVKLVAADVRAWLEMGIPFQHVGINVSSADMHGGTFDTMLATAFEHAGVPLKHVIIEVTETVYMGDDDGSVQSAVEALRAKGLRVALDDFGTGYASLTHLLTVPVDIIKIDKSFVDRLAVGNASMAIVEGLLQIARKLDIRVIAEGVETENQADLLRGAGCVLGQGYLFSRAVDRNATTQLLVERGQDCEGPNCYSA</sequence>
<dbReference type="InterPro" id="IPR029787">
    <property type="entry name" value="Nucleotide_cyclase"/>
</dbReference>
<evidence type="ECO:0000313" key="4">
    <source>
        <dbReference type="Proteomes" id="UP001404104"/>
    </source>
</evidence>
<gene>
    <name evidence="3" type="ORF">ABC969_09040</name>
</gene>
<dbReference type="Gene3D" id="3.30.450.40">
    <property type="match status" value="1"/>
</dbReference>
<dbReference type="Pfam" id="PF13185">
    <property type="entry name" value="GAF_2"/>
    <property type="match status" value="1"/>
</dbReference>
<dbReference type="PROSITE" id="PS50883">
    <property type="entry name" value="EAL"/>
    <property type="match status" value="1"/>
</dbReference>
<dbReference type="Gene3D" id="3.20.20.450">
    <property type="entry name" value="EAL domain"/>
    <property type="match status" value="1"/>
</dbReference>
<feature type="domain" description="EAL" evidence="1">
    <location>
        <begin position="367"/>
        <end position="621"/>
    </location>
</feature>
<dbReference type="SUPFAM" id="SSF55073">
    <property type="entry name" value="Nucleotide cyclase"/>
    <property type="match status" value="1"/>
</dbReference>
<dbReference type="PANTHER" id="PTHR33121:SF79">
    <property type="entry name" value="CYCLIC DI-GMP PHOSPHODIESTERASE PDED-RELATED"/>
    <property type="match status" value="1"/>
</dbReference>
<dbReference type="SUPFAM" id="SSF55781">
    <property type="entry name" value="GAF domain-like"/>
    <property type="match status" value="1"/>
</dbReference>
<dbReference type="PROSITE" id="PS50887">
    <property type="entry name" value="GGDEF"/>
    <property type="match status" value="1"/>
</dbReference>
<dbReference type="SMART" id="SM00267">
    <property type="entry name" value="GGDEF"/>
    <property type="match status" value="1"/>
</dbReference>
<dbReference type="SUPFAM" id="SSF141868">
    <property type="entry name" value="EAL domain-like"/>
    <property type="match status" value="1"/>
</dbReference>
<dbReference type="CDD" id="cd01948">
    <property type="entry name" value="EAL"/>
    <property type="match status" value="1"/>
</dbReference>
<dbReference type="EMBL" id="JBDIMF010000003">
    <property type="protein sequence ID" value="MEN2786561.1"/>
    <property type="molecule type" value="Genomic_DNA"/>
</dbReference>
<dbReference type="InterPro" id="IPR001633">
    <property type="entry name" value="EAL_dom"/>
</dbReference>
<accession>A0ABU9XRW8</accession>
<dbReference type="Gene3D" id="3.30.70.270">
    <property type="match status" value="1"/>
</dbReference>
<dbReference type="InterPro" id="IPR050706">
    <property type="entry name" value="Cyclic-di-GMP_PDE-like"/>
</dbReference>
<evidence type="ECO:0000313" key="3">
    <source>
        <dbReference type="EMBL" id="MEN2786561.1"/>
    </source>
</evidence>
<dbReference type="SMART" id="SM00065">
    <property type="entry name" value="GAF"/>
    <property type="match status" value="1"/>
</dbReference>
<dbReference type="InterPro" id="IPR029016">
    <property type="entry name" value="GAF-like_dom_sf"/>
</dbReference>
<dbReference type="Pfam" id="PF00990">
    <property type="entry name" value="GGDEF"/>
    <property type="match status" value="1"/>
</dbReference>
<dbReference type="CDD" id="cd01949">
    <property type="entry name" value="GGDEF"/>
    <property type="match status" value="1"/>
</dbReference>
<organism evidence="3 4">
    <name type="scientific">Sphingomonas qilianensis</name>
    <dbReference type="NCBI Taxonomy" id="1736690"/>
    <lineage>
        <taxon>Bacteria</taxon>
        <taxon>Pseudomonadati</taxon>
        <taxon>Pseudomonadota</taxon>
        <taxon>Alphaproteobacteria</taxon>
        <taxon>Sphingomonadales</taxon>
        <taxon>Sphingomonadaceae</taxon>
        <taxon>Sphingomonas</taxon>
    </lineage>
</organism>
<dbReference type="InterPro" id="IPR003018">
    <property type="entry name" value="GAF"/>
</dbReference>
<dbReference type="InterPro" id="IPR000160">
    <property type="entry name" value="GGDEF_dom"/>
</dbReference>
<dbReference type="RefSeq" id="WP_345864366.1">
    <property type="nucleotide sequence ID" value="NZ_JBDIMF010000003.1"/>
</dbReference>
<reference evidence="3 4" key="1">
    <citation type="submission" date="2024-05" db="EMBL/GenBank/DDBJ databases">
        <authorList>
            <person name="Liu Q."/>
            <person name="Xin Y.-H."/>
        </authorList>
    </citation>
    <scope>NUCLEOTIDE SEQUENCE [LARGE SCALE GENOMIC DNA]</scope>
    <source>
        <strain evidence="3 4">CGMCC 1.15349</strain>
    </source>
</reference>
<dbReference type="Proteomes" id="UP001404104">
    <property type="component" value="Unassembled WGS sequence"/>
</dbReference>
<name>A0ABU9XRW8_9SPHN</name>
<dbReference type="InterPro" id="IPR043128">
    <property type="entry name" value="Rev_trsase/Diguanyl_cyclase"/>
</dbReference>
<evidence type="ECO:0000259" key="1">
    <source>
        <dbReference type="PROSITE" id="PS50883"/>
    </source>
</evidence>
<dbReference type="PANTHER" id="PTHR33121">
    <property type="entry name" value="CYCLIC DI-GMP PHOSPHODIESTERASE PDEF"/>
    <property type="match status" value="1"/>
</dbReference>
<dbReference type="NCBIfam" id="TIGR00254">
    <property type="entry name" value="GGDEF"/>
    <property type="match status" value="1"/>
</dbReference>
<dbReference type="Pfam" id="PF00563">
    <property type="entry name" value="EAL"/>
    <property type="match status" value="1"/>
</dbReference>
<proteinExistence type="predicted"/>